<feature type="non-terminal residue" evidence="1">
    <location>
        <position position="905"/>
    </location>
</feature>
<comment type="caution">
    <text evidence="1">The sequence shown here is derived from an EMBL/GenBank/DDBJ whole genome shotgun (WGS) entry which is preliminary data.</text>
</comment>
<evidence type="ECO:0000313" key="1">
    <source>
        <dbReference type="EMBL" id="KAH0893930.1"/>
    </source>
</evidence>
<reference evidence="1 2" key="1">
    <citation type="submission" date="2021-05" db="EMBL/GenBank/DDBJ databases">
        <title>Genome Assembly of Synthetic Allotetraploid Brassica napus Reveals Homoeologous Exchanges between Subgenomes.</title>
        <authorList>
            <person name="Davis J.T."/>
        </authorList>
    </citation>
    <scope>NUCLEOTIDE SEQUENCE [LARGE SCALE GENOMIC DNA]</scope>
    <source>
        <strain evidence="2">cv. Da-Ae</strain>
        <tissue evidence="1">Seedling</tissue>
    </source>
</reference>
<accession>A0ABQ8AN60</accession>
<proteinExistence type="predicted"/>
<organism evidence="1 2">
    <name type="scientific">Brassica napus</name>
    <name type="common">Rape</name>
    <dbReference type="NCBI Taxonomy" id="3708"/>
    <lineage>
        <taxon>Eukaryota</taxon>
        <taxon>Viridiplantae</taxon>
        <taxon>Streptophyta</taxon>
        <taxon>Embryophyta</taxon>
        <taxon>Tracheophyta</taxon>
        <taxon>Spermatophyta</taxon>
        <taxon>Magnoliopsida</taxon>
        <taxon>eudicotyledons</taxon>
        <taxon>Gunneridae</taxon>
        <taxon>Pentapetalae</taxon>
        <taxon>rosids</taxon>
        <taxon>malvids</taxon>
        <taxon>Brassicales</taxon>
        <taxon>Brassicaceae</taxon>
        <taxon>Brassiceae</taxon>
        <taxon>Brassica</taxon>
    </lineage>
</organism>
<gene>
    <name evidence="1" type="ORF">HID58_056359</name>
</gene>
<keyword evidence="2" id="KW-1185">Reference proteome</keyword>
<protein>
    <submittedName>
        <fullName evidence="1">Uncharacterized protein</fullName>
    </submittedName>
</protein>
<evidence type="ECO:0000313" key="2">
    <source>
        <dbReference type="Proteomes" id="UP000824890"/>
    </source>
</evidence>
<sequence length="905" mass="100878">MYHARPNSLPIETPPHIISLGAGEAFGRRRRAISTTARSSPSSASFFVVLSLCSVVSVVSNNAVSSSFSVTTAPVLSSTYLQVPPPPPLLTVMKSSHLSTLPETISNHGRSPLLTLSVLPFHPGIVKPRTCGSMLSMKNLQLDPTYAEPLEPDLLVNLVLGFTSPSPVRRLCQSTPLSRLSPSPDRVTNSSHHLHPTPASFLTCLYATDYTPNIEAAPSHQGFYGAKLHRLDLRLLVTTGPIVQECCFARFPHEVFTIASLSHYAVSSIDGSSQNRICGLPDLLVAGTIVQECGLARFTNSITAAIPSHYAVSSIDGSSQLCDFHTGVVTRRPIHPEAFYLLSDVFSHTLWLNESDDCLLRSSVTTCWARHGNVEFRVLDPIKPSALSSNLISPSASLEVKLELEIHLVYSVSHVGFKADRTCFSAKSSQIGLSSLNVVYGSGASHLKFLPINIPTSSYRCFNVVFDYQLFFRTIAMGTKVKLLFGFLHFAERDSSLDGSISSFSVLFSSFILPSSRAPGLSASVVNVALRTFYNITIMKSVESNKNVSTEKLLELELGQATEAWEKTHTKFMLTNKKTRRKSFQKIHSKQKYHENIWKSKLVDQHTLPKTVEKKPERESILFNMLIDGLMEKIPATTTSADSITQNLWWSFASEVARVLVDGDKDLEETDARDRDGKKIIHILAVGDILHEFELSTKGITYKLEEEEEEKPLFKGYEEIEQEPVGEEAEVDPVQEEYERNIEAMENEADDEELWSGAGKQTMYNPIDPFGIRKEMELERRERDECYKIWGKRVAVTVASDREAAKGWKGSGQSQLLRKEISIWKRQNKTNAAEKIESLRRQLDQAVVTASVTTQEQNEIKDQLHQAYLEEEITKAKRIRNTLTTIQDDDGVIFRGQKDISNVPI</sequence>
<dbReference type="EMBL" id="JAGKQM010000013">
    <property type="protein sequence ID" value="KAH0893930.1"/>
    <property type="molecule type" value="Genomic_DNA"/>
</dbReference>
<dbReference type="Proteomes" id="UP000824890">
    <property type="component" value="Unassembled WGS sequence"/>
</dbReference>
<name>A0ABQ8AN60_BRANA</name>